<feature type="domain" description="Immunoglobulin" evidence="2">
    <location>
        <begin position="24"/>
        <end position="220"/>
    </location>
</feature>
<accession>E9GCS4</accession>
<evidence type="ECO:0000313" key="3">
    <source>
        <dbReference type="EMBL" id="EFX82815.1"/>
    </source>
</evidence>
<evidence type="ECO:0000256" key="1">
    <source>
        <dbReference type="SAM" id="Phobius"/>
    </source>
</evidence>
<dbReference type="AlphaFoldDB" id="E9GCS4"/>
<evidence type="ECO:0000313" key="4">
    <source>
        <dbReference type="Proteomes" id="UP000000305"/>
    </source>
</evidence>
<dbReference type="InterPro" id="IPR013783">
    <property type="entry name" value="Ig-like_fold"/>
</dbReference>
<organism evidence="3 4">
    <name type="scientific">Daphnia pulex</name>
    <name type="common">Water flea</name>
    <dbReference type="NCBI Taxonomy" id="6669"/>
    <lineage>
        <taxon>Eukaryota</taxon>
        <taxon>Metazoa</taxon>
        <taxon>Ecdysozoa</taxon>
        <taxon>Arthropoda</taxon>
        <taxon>Crustacea</taxon>
        <taxon>Branchiopoda</taxon>
        <taxon>Diplostraca</taxon>
        <taxon>Cladocera</taxon>
        <taxon>Anomopoda</taxon>
        <taxon>Daphniidae</taxon>
        <taxon>Daphnia</taxon>
    </lineage>
</organism>
<keyword evidence="1" id="KW-0472">Membrane</keyword>
<dbReference type="InterPro" id="IPR036179">
    <property type="entry name" value="Ig-like_dom_sf"/>
</dbReference>
<dbReference type="Gene3D" id="2.60.40.10">
    <property type="entry name" value="Immunoglobulins"/>
    <property type="match status" value="2"/>
</dbReference>
<evidence type="ECO:0000259" key="2">
    <source>
        <dbReference type="SMART" id="SM00409"/>
    </source>
</evidence>
<dbReference type="InterPro" id="IPR003599">
    <property type="entry name" value="Ig_sub"/>
</dbReference>
<dbReference type="PANTHER" id="PTHR15360">
    <property type="entry name" value="PLATELET-DERIVED GROWTH FACTOR RECEPTOR LIKE"/>
    <property type="match status" value="1"/>
</dbReference>
<dbReference type="InterPro" id="IPR042495">
    <property type="entry name" value="PDGFRL"/>
</dbReference>
<dbReference type="OrthoDB" id="10505074at2759"/>
<gene>
    <name evidence="3" type="ORF">DAPPUDRAFT_240863</name>
</gene>
<reference evidence="3 4" key="1">
    <citation type="journal article" date="2011" name="Science">
        <title>The ecoresponsive genome of Daphnia pulex.</title>
        <authorList>
            <person name="Colbourne J.K."/>
            <person name="Pfrender M.E."/>
            <person name="Gilbert D."/>
            <person name="Thomas W.K."/>
            <person name="Tucker A."/>
            <person name="Oakley T.H."/>
            <person name="Tokishita S."/>
            <person name="Aerts A."/>
            <person name="Arnold G.J."/>
            <person name="Basu M.K."/>
            <person name="Bauer D.J."/>
            <person name="Caceres C.E."/>
            <person name="Carmel L."/>
            <person name="Casola C."/>
            <person name="Choi J.H."/>
            <person name="Detter J.C."/>
            <person name="Dong Q."/>
            <person name="Dusheyko S."/>
            <person name="Eads B.D."/>
            <person name="Frohlich T."/>
            <person name="Geiler-Samerotte K.A."/>
            <person name="Gerlach D."/>
            <person name="Hatcher P."/>
            <person name="Jogdeo S."/>
            <person name="Krijgsveld J."/>
            <person name="Kriventseva E.V."/>
            <person name="Kultz D."/>
            <person name="Laforsch C."/>
            <person name="Lindquist E."/>
            <person name="Lopez J."/>
            <person name="Manak J.R."/>
            <person name="Muller J."/>
            <person name="Pangilinan J."/>
            <person name="Patwardhan R.P."/>
            <person name="Pitluck S."/>
            <person name="Pritham E.J."/>
            <person name="Rechtsteiner A."/>
            <person name="Rho M."/>
            <person name="Rogozin I.B."/>
            <person name="Sakarya O."/>
            <person name="Salamov A."/>
            <person name="Schaack S."/>
            <person name="Shapiro H."/>
            <person name="Shiga Y."/>
            <person name="Skalitzky C."/>
            <person name="Smith Z."/>
            <person name="Souvorov A."/>
            <person name="Sung W."/>
            <person name="Tang Z."/>
            <person name="Tsuchiya D."/>
            <person name="Tu H."/>
            <person name="Vos H."/>
            <person name="Wang M."/>
            <person name="Wolf Y.I."/>
            <person name="Yamagata H."/>
            <person name="Yamada T."/>
            <person name="Ye Y."/>
            <person name="Shaw J.R."/>
            <person name="Andrews J."/>
            <person name="Crease T.J."/>
            <person name="Tang H."/>
            <person name="Lucas S.M."/>
            <person name="Robertson H.M."/>
            <person name="Bork P."/>
            <person name="Koonin E.V."/>
            <person name="Zdobnov E.M."/>
            <person name="Grigoriev I.V."/>
            <person name="Lynch M."/>
            <person name="Boore J.L."/>
        </authorList>
    </citation>
    <scope>NUCLEOTIDE SEQUENCE [LARGE SCALE GENOMIC DNA]</scope>
</reference>
<dbReference type="KEGG" id="dpx:DAPPUDRAFT_240863"/>
<keyword evidence="1" id="KW-1133">Transmembrane helix</keyword>
<protein>
    <recommendedName>
        <fullName evidence="2">Immunoglobulin domain-containing protein</fullName>
    </recommendedName>
</protein>
<dbReference type="Proteomes" id="UP000000305">
    <property type="component" value="Unassembled WGS sequence"/>
</dbReference>
<feature type="transmembrane region" description="Helical" evidence="1">
    <location>
        <begin position="301"/>
        <end position="324"/>
    </location>
</feature>
<keyword evidence="4" id="KW-1185">Reference proteome</keyword>
<dbReference type="PhylomeDB" id="E9GCS4"/>
<keyword evidence="1" id="KW-0812">Transmembrane</keyword>
<dbReference type="InParanoid" id="E9GCS4"/>
<dbReference type="PANTHER" id="PTHR15360:SF4">
    <property type="entry name" value="PROTEIN KINASE DOMAIN-CONTAINING PROTEIN"/>
    <property type="match status" value="1"/>
</dbReference>
<dbReference type="SMART" id="SM00409">
    <property type="entry name" value="IG"/>
    <property type="match status" value="1"/>
</dbReference>
<name>E9GCS4_DAPPU</name>
<dbReference type="SUPFAM" id="SSF48726">
    <property type="entry name" value="Immunoglobulin"/>
    <property type="match status" value="1"/>
</dbReference>
<dbReference type="EMBL" id="GL732539">
    <property type="protein sequence ID" value="EFX82815.1"/>
    <property type="molecule type" value="Genomic_DNA"/>
</dbReference>
<dbReference type="HOGENOM" id="CLU_757065_0_0_1"/>
<sequence length="331" mass="37264">MSVIKQSGEALGIDQGVWRMTPDSPHQVVAPNSTVTIICSYAFDDDSGGDRSKNLTWKWELPDNFAKFSKLMTVEPSRFIRTFHRNSTHMTSTMTLINVTHQDMGYVRFHYGDQEMKQYIYVFDGRNLVIMNDKSYYPNYYLYFFNQGELGVHIPCKPTHANVTVSLIHDVLAHSKSDWSLDSDLGLTLKKVMIGTTGNYRCVGAMNNIANEKHFTISVKGIELTRVGEPDDPPEGSNITLICSTMFAEIKFPAPPEWAFEINGTGKMKKIDEINPPEDDTNNDPVTNLVRLEKRIESTTFVALSVTLALLLLLGIGIGFKLYYDLVSGQI</sequence>
<proteinExistence type="predicted"/>